<dbReference type="PANTHER" id="PTHR30346">
    <property type="entry name" value="TRANSCRIPTIONAL DUAL REGULATOR HCAR-RELATED"/>
    <property type="match status" value="1"/>
</dbReference>
<dbReference type="AlphaFoldDB" id="A0A937D489"/>
<evidence type="ECO:0000313" key="7">
    <source>
        <dbReference type="Proteomes" id="UP000613011"/>
    </source>
</evidence>
<dbReference type="GO" id="GO:0003700">
    <property type="term" value="F:DNA-binding transcription factor activity"/>
    <property type="evidence" value="ECO:0007669"/>
    <property type="project" value="InterPro"/>
</dbReference>
<dbReference type="InterPro" id="IPR036390">
    <property type="entry name" value="WH_DNA-bd_sf"/>
</dbReference>
<evidence type="ECO:0000256" key="2">
    <source>
        <dbReference type="ARBA" id="ARBA00023015"/>
    </source>
</evidence>
<feature type="domain" description="HTH lysR-type" evidence="5">
    <location>
        <begin position="19"/>
        <end position="76"/>
    </location>
</feature>
<reference evidence="6" key="1">
    <citation type="submission" date="2021-01" db="EMBL/GenBank/DDBJ databases">
        <title>Ramlibacter sp. strain AW1 16S ribosomal RNA gene Genome sequencing and assembly.</title>
        <authorList>
            <person name="Kang M."/>
        </authorList>
    </citation>
    <scope>NUCLEOTIDE SEQUENCE</scope>
    <source>
        <strain evidence="6">AW1</strain>
    </source>
</reference>
<keyword evidence="4" id="KW-0804">Transcription</keyword>
<keyword evidence="2" id="KW-0805">Transcription regulation</keyword>
<evidence type="ECO:0000256" key="1">
    <source>
        <dbReference type="ARBA" id="ARBA00009437"/>
    </source>
</evidence>
<evidence type="ECO:0000256" key="3">
    <source>
        <dbReference type="ARBA" id="ARBA00023125"/>
    </source>
</evidence>
<dbReference type="Proteomes" id="UP000613011">
    <property type="component" value="Unassembled WGS sequence"/>
</dbReference>
<dbReference type="PRINTS" id="PR00039">
    <property type="entry name" value="HTHLYSR"/>
</dbReference>
<protein>
    <submittedName>
        <fullName evidence="6">LysR family transcriptional regulator</fullName>
    </submittedName>
</protein>
<accession>A0A937D489</accession>
<dbReference type="SUPFAM" id="SSF46785">
    <property type="entry name" value="Winged helix' DNA-binding domain"/>
    <property type="match status" value="1"/>
</dbReference>
<dbReference type="GO" id="GO:0003677">
    <property type="term" value="F:DNA binding"/>
    <property type="evidence" value="ECO:0007669"/>
    <property type="project" value="UniProtKB-KW"/>
</dbReference>
<dbReference type="Gene3D" id="1.10.10.10">
    <property type="entry name" value="Winged helix-like DNA-binding domain superfamily/Winged helix DNA-binding domain"/>
    <property type="match status" value="1"/>
</dbReference>
<keyword evidence="7" id="KW-1185">Reference proteome</keyword>
<evidence type="ECO:0000256" key="4">
    <source>
        <dbReference type="ARBA" id="ARBA00023163"/>
    </source>
</evidence>
<dbReference type="InterPro" id="IPR000847">
    <property type="entry name" value="LysR_HTH_N"/>
</dbReference>
<dbReference type="CDD" id="cd05466">
    <property type="entry name" value="PBP2_LTTR_substrate"/>
    <property type="match status" value="1"/>
</dbReference>
<name>A0A937D489_9BURK</name>
<keyword evidence="3" id="KW-0238">DNA-binding</keyword>
<comment type="caution">
    <text evidence="6">The sequence shown here is derived from an EMBL/GenBank/DDBJ whole genome shotgun (WGS) entry which is preliminary data.</text>
</comment>
<dbReference type="GO" id="GO:0032993">
    <property type="term" value="C:protein-DNA complex"/>
    <property type="evidence" value="ECO:0007669"/>
    <property type="project" value="TreeGrafter"/>
</dbReference>
<dbReference type="InterPro" id="IPR036388">
    <property type="entry name" value="WH-like_DNA-bd_sf"/>
</dbReference>
<dbReference type="SUPFAM" id="SSF53850">
    <property type="entry name" value="Periplasmic binding protein-like II"/>
    <property type="match status" value="1"/>
</dbReference>
<dbReference type="RefSeq" id="WP_201684570.1">
    <property type="nucleotide sequence ID" value="NZ_JAEQNA010000005.1"/>
</dbReference>
<comment type="similarity">
    <text evidence="1">Belongs to the LysR transcriptional regulatory family.</text>
</comment>
<dbReference type="PANTHER" id="PTHR30346:SF9">
    <property type="entry name" value="LYSR FAMILY TRANSCRIPTIONAL REGULATOR"/>
    <property type="match status" value="1"/>
</dbReference>
<sequence length="327" mass="35295">MEDQPPPPSDPLNALVSRLRFRHLRLLVTAQACGSLSQAAARLHVTQPALSKSLSEIEQAFGAEIFERSKRGLTPTPRGEAVLQGARVLLAQLQHLQQSVEHSDEPVRVLRLGAPPAIAAGGVLPGVLARLARADERLRVQLTEAPVPSLFESLLAGQLDALLTSYNQAAFAAKRPERLVYEPCGEHSYVVIAPPRHPLARKRRIRWSELTDERWVMPGPALLSRQSLESHFLRAGQPVPAPFVVADSPATSVHLVVAGVGIAMVPWGLAQPYHQLKRVARLAVDAMPSQVTSALVYRAAASADPVLQRLRAAVHAPPRAANNGGRG</sequence>
<dbReference type="PROSITE" id="PS50931">
    <property type="entry name" value="HTH_LYSR"/>
    <property type="match status" value="1"/>
</dbReference>
<gene>
    <name evidence="6" type="ORF">JI739_14120</name>
</gene>
<organism evidence="6 7">
    <name type="scientific">Ramlibacter aurantiacus</name>
    <dbReference type="NCBI Taxonomy" id="2801330"/>
    <lineage>
        <taxon>Bacteria</taxon>
        <taxon>Pseudomonadati</taxon>
        <taxon>Pseudomonadota</taxon>
        <taxon>Betaproteobacteria</taxon>
        <taxon>Burkholderiales</taxon>
        <taxon>Comamonadaceae</taxon>
        <taxon>Ramlibacter</taxon>
    </lineage>
</organism>
<evidence type="ECO:0000259" key="5">
    <source>
        <dbReference type="PROSITE" id="PS50931"/>
    </source>
</evidence>
<dbReference type="Pfam" id="PF03466">
    <property type="entry name" value="LysR_substrate"/>
    <property type="match status" value="1"/>
</dbReference>
<dbReference type="Gene3D" id="3.40.190.10">
    <property type="entry name" value="Periplasmic binding protein-like II"/>
    <property type="match status" value="2"/>
</dbReference>
<evidence type="ECO:0000313" key="6">
    <source>
        <dbReference type="EMBL" id="MBL0421490.1"/>
    </source>
</evidence>
<dbReference type="InterPro" id="IPR005119">
    <property type="entry name" value="LysR_subst-bd"/>
</dbReference>
<proteinExistence type="inferred from homology"/>
<dbReference type="FunFam" id="1.10.10.10:FF:000001">
    <property type="entry name" value="LysR family transcriptional regulator"/>
    <property type="match status" value="1"/>
</dbReference>
<dbReference type="EMBL" id="JAEQNA010000005">
    <property type="protein sequence ID" value="MBL0421490.1"/>
    <property type="molecule type" value="Genomic_DNA"/>
</dbReference>
<dbReference type="Pfam" id="PF00126">
    <property type="entry name" value="HTH_1"/>
    <property type="match status" value="1"/>
</dbReference>